<dbReference type="InterPro" id="IPR041492">
    <property type="entry name" value="HAD_2"/>
</dbReference>
<dbReference type="FunFam" id="3.40.50.1000:FF:000055">
    <property type="entry name" value="Haloacid dehalogenase-like hydrolase family protein"/>
    <property type="match status" value="1"/>
</dbReference>
<dbReference type="Pfam" id="PF13419">
    <property type="entry name" value="HAD_2"/>
    <property type="match status" value="1"/>
</dbReference>
<dbReference type="Proteomes" id="UP000694872">
    <property type="component" value="Unplaced"/>
</dbReference>
<dbReference type="Gene3D" id="1.10.150.240">
    <property type="entry name" value="Putative phosphatase, domain 2"/>
    <property type="match status" value="1"/>
</dbReference>
<reference evidence="1" key="1">
    <citation type="submission" date="2025-08" db="UniProtKB">
        <authorList>
            <consortium name="RefSeq"/>
        </authorList>
    </citation>
    <scope>IDENTIFICATION</scope>
</reference>
<accession>A0AAJ6ZMP0</accession>
<dbReference type="AlphaFoldDB" id="A0AAJ6ZMP0"/>
<proteinExistence type="predicted"/>
<dbReference type="GeneID" id="106123856"/>
<organism evidence="1">
    <name type="scientific">Papilio xuthus</name>
    <name type="common">Asian swallowtail butterfly</name>
    <dbReference type="NCBI Taxonomy" id="66420"/>
    <lineage>
        <taxon>Eukaryota</taxon>
        <taxon>Metazoa</taxon>
        <taxon>Ecdysozoa</taxon>
        <taxon>Arthropoda</taxon>
        <taxon>Hexapoda</taxon>
        <taxon>Insecta</taxon>
        <taxon>Pterygota</taxon>
        <taxon>Neoptera</taxon>
        <taxon>Endopterygota</taxon>
        <taxon>Lepidoptera</taxon>
        <taxon>Glossata</taxon>
        <taxon>Ditrysia</taxon>
        <taxon>Papilionoidea</taxon>
        <taxon>Papilionidae</taxon>
        <taxon>Papilioninae</taxon>
        <taxon>Papilio</taxon>
    </lineage>
</organism>
<dbReference type="InterPro" id="IPR036412">
    <property type="entry name" value="HAD-like_sf"/>
</dbReference>
<dbReference type="SFLD" id="SFLDS00003">
    <property type="entry name" value="Haloacid_Dehalogenase"/>
    <property type="match status" value="1"/>
</dbReference>
<sequence length="313" mass="35872">MATVEQNVSEFRGIIFLVRILFHADIYREALLSRLIILTLFSYFFQNDWSQAVTKFYRTPLLYERSYLNFLYLQNKFSSTKKYKKVTHCLFDLDGTILDSEIIYHKAIQKICERYGKTYTKKLQNQLYGVTDRQLSIGVVSALKLPISVDDFEKQMTELVQKNLTDSPFKEGAERLLWHLSTSKIPIALVTNSTDQAVQMHAKARPKLFSLFHHKVCITDPEVKRGKPEPDMYLLGAARFTPKANPTQCLVFEDSVVGVEAAVRAKMQVVMVPDYRIDKELTLKATIVLKSLLDLDPTLFGIPAFKDGVKRGS</sequence>
<evidence type="ECO:0000313" key="1">
    <source>
        <dbReference type="RefSeq" id="XP_013175718.1"/>
    </source>
</evidence>
<dbReference type="NCBIfam" id="TIGR01509">
    <property type="entry name" value="HAD-SF-IA-v3"/>
    <property type="match status" value="1"/>
</dbReference>
<dbReference type="PANTHER" id="PTHR18901">
    <property type="entry name" value="2-DEOXYGLUCOSE-6-PHOSPHATE PHOSPHATASE 2"/>
    <property type="match status" value="1"/>
</dbReference>
<dbReference type="Gene3D" id="3.40.50.1000">
    <property type="entry name" value="HAD superfamily/HAD-like"/>
    <property type="match status" value="1"/>
</dbReference>
<protein>
    <submittedName>
        <fullName evidence="1">Probable pseudouridine-5'-phosphatase</fullName>
    </submittedName>
</protein>
<dbReference type="SUPFAM" id="SSF56784">
    <property type="entry name" value="HAD-like"/>
    <property type="match status" value="1"/>
</dbReference>
<dbReference type="PANTHER" id="PTHR18901:SF38">
    <property type="entry name" value="PSEUDOURIDINE-5'-PHOSPHATASE"/>
    <property type="match status" value="1"/>
</dbReference>
<gene>
    <name evidence="1" type="primary">LOC106123856</name>
</gene>
<dbReference type="InterPro" id="IPR023198">
    <property type="entry name" value="PGP-like_dom2"/>
</dbReference>
<dbReference type="KEGG" id="pxu:106123856"/>
<dbReference type="SFLD" id="SFLDG01135">
    <property type="entry name" value="C1.5.6:_HAD__Beta-PGM__Phospha"/>
    <property type="match status" value="1"/>
</dbReference>
<dbReference type="SFLD" id="SFLDG01129">
    <property type="entry name" value="C1.5:_HAD__Beta-PGM__Phosphata"/>
    <property type="match status" value="1"/>
</dbReference>
<dbReference type="GO" id="GO:0016791">
    <property type="term" value="F:phosphatase activity"/>
    <property type="evidence" value="ECO:0007669"/>
    <property type="project" value="TreeGrafter"/>
</dbReference>
<dbReference type="InterPro" id="IPR023214">
    <property type="entry name" value="HAD_sf"/>
</dbReference>
<dbReference type="InterPro" id="IPR006439">
    <property type="entry name" value="HAD-SF_hydro_IA"/>
</dbReference>
<name>A0AAJ6ZMP0_PAPXU</name>
<dbReference type="RefSeq" id="XP_013175718.1">
    <property type="nucleotide sequence ID" value="XM_013320264.1"/>
</dbReference>